<reference evidence="1" key="1">
    <citation type="submission" date="2021-01" db="EMBL/GenBank/DDBJ databases">
        <authorList>
            <person name="Corre E."/>
            <person name="Pelletier E."/>
            <person name="Niang G."/>
            <person name="Scheremetjew M."/>
            <person name="Finn R."/>
            <person name="Kale V."/>
            <person name="Holt S."/>
            <person name="Cochrane G."/>
            <person name="Meng A."/>
            <person name="Brown T."/>
            <person name="Cohen L."/>
        </authorList>
    </citation>
    <scope>NUCLEOTIDE SEQUENCE</scope>
    <source>
        <strain evidence="1">CCMP1594</strain>
    </source>
</reference>
<gene>
    <name evidence="1" type="ORF">EGYM00163_LOCUS26074</name>
</gene>
<dbReference type="EMBL" id="HBJA01074263">
    <property type="protein sequence ID" value="CAE0814918.1"/>
    <property type="molecule type" value="Transcribed_RNA"/>
</dbReference>
<name>A0A7S4FU34_9EUGL</name>
<dbReference type="AlphaFoldDB" id="A0A7S4FU34"/>
<organism evidence="1">
    <name type="scientific">Eutreptiella gymnastica</name>
    <dbReference type="NCBI Taxonomy" id="73025"/>
    <lineage>
        <taxon>Eukaryota</taxon>
        <taxon>Discoba</taxon>
        <taxon>Euglenozoa</taxon>
        <taxon>Euglenida</taxon>
        <taxon>Spirocuta</taxon>
        <taxon>Euglenophyceae</taxon>
        <taxon>Eutreptiales</taxon>
        <taxon>Eutreptiaceae</taxon>
        <taxon>Eutreptiella</taxon>
    </lineage>
</organism>
<proteinExistence type="predicted"/>
<sequence length="113" mass="12721">MQGRRDAFGTSWGLNLNNLCSSWKLAHRGRGISSGDNFGGESLVQGHPWFFVDNQLCETQMLNNTNSSEIGKRARPRLALHAEHNDDQFFIPKQVTNRLTADNSATIPGYHRH</sequence>
<accession>A0A7S4FU34</accession>
<evidence type="ECO:0000313" key="1">
    <source>
        <dbReference type="EMBL" id="CAE0814918.1"/>
    </source>
</evidence>
<protein>
    <submittedName>
        <fullName evidence="1">Uncharacterized protein</fullName>
    </submittedName>
</protein>